<feature type="domain" description="RagB/SusD" evidence="6">
    <location>
        <begin position="310"/>
        <end position="595"/>
    </location>
</feature>
<keyword evidence="4" id="KW-0472">Membrane</keyword>
<dbReference type="Proteomes" id="UP000190166">
    <property type="component" value="Unassembled WGS sequence"/>
</dbReference>
<dbReference type="SUPFAM" id="SSF48452">
    <property type="entry name" value="TPR-like"/>
    <property type="match status" value="1"/>
</dbReference>
<dbReference type="EMBL" id="FUZZ01000002">
    <property type="protein sequence ID" value="SKD07085.1"/>
    <property type="molecule type" value="Genomic_DNA"/>
</dbReference>
<dbReference type="Pfam" id="PF07980">
    <property type="entry name" value="SusD_RagB"/>
    <property type="match status" value="1"/>
</dbReference>
<dbReference type="Gene3D" id="1.25.40.390">
    <property type="match status" value="1"/>
</dbReference>
<evidence type="ECO:0000313" key="8">
    <source>
        <dbReference type="EMBL" id="SKD07085.1"/>
    </source>
</evidence>
<accession>A0A1T5P2U5</accession>
<evidence type="ECO:0000313" key="9">
    <source>
        <dbReference type="Proteomes" id="UP000190166"/>
    </source>
</evidence>
<dbReference type="InterPro" id="IPR033985">
    <property type="entry name" value="SusD-like_N"/>
</dbReference>
<organism evidence="8 9">
    <name type="scientific">Chitinophaga ginsengisegetis</name>
    <dbReference type="NCBI Taxonomy" id="393003"/>
    <lineage>
        <taxon>Bacteria</taxon>
        <taxon>Pseudomonadati</taxon>
        <taxon>Bacteroidota</taxon>
        <taxon>Chitinophagia</taxon>
        <taxon>Chitinophagales</taxon>
        <taxon>Chitinophagaceae</taxon>
        <taxon>Chitinophaga</taxon>
    </lineage>
</organism>
<dbReference type="InterPro" id="IPR012944">
    <property type="entry name" value="SusD_RagB_dom"/>
</dbReference>
<keyword evidence="5" id="KW-0998">Cell outer membrane</keyword>
<dbReference type="STRING" id="393003.SAMN05660461_3691"/>
<dbReference type="Pfam" id="PF14322">
    <property type="entry name" value="SusD-like_3"/>
    <property type="match status" value="1"/>
</dbReference>
<comment type="similarity">
    <text evidence="2">Belongs to the SusD family.</text>
</comment>
<evidence type="ECO:0000256" key="3">
    <source>
        <dbReference type="ARBA" id="ARBA00022729"/>
    </source>
</evidence>
<dbReference type="InterPro" id="IPR011990">
    <property type="entry name" value="TPR-like_helical_dom_sf"/>
</dbReference>
<name>A0A1T5P2U5_9BACT</name>
<evidence type="ECO:0000256" key="4">
    <source>
        <dbReference type="ARBA" id="ARBA00023136"/>
    </source>
</evidence>
<gene>
    <name evidence="8" type="ORF">SAMN05660461_3691</name>
</gene>
<feature type="domain" description="SusD-like N-terminal" evidence="7">
    <location>
        <begin position="124"/>
        <end position="219"/>
    </location>
</feature>
<reference evidence="8 9" key="1">
    <citation type="submission" date="2017-02" db="EMBL/GenBank/DDBJ databases">
        <authorList>
            <person name="Peterson S.W."/>
        </authorList>
    </citation>
    <scope>NUCLEOTIDE SEQUENCE [LARGE SCALE GENOMIC DNA]</scope>
    <source>
        <strain evidence="8 9">DSM 18108</strain>
    </source>
</reference>
<proteinExistence type="inferred from homology"/>
<keyword evidence="9" id="KW-1185">Reference proteome</keyword>
<evidence type="ECO:0000259" key="6">
    <source>
        <dbReference type="Pfam" id="PF07980"/>
    </source>
</evidence>
<dbReference type="AlphaFoldDB" id="A0A1T5P2U5"/>
<dbReference type="PROSITE" id="PS51257">
    <property type="entry name" value="PROKAR_LIPOPROTEIN"/>
    <property type="match status" value="1"/>
</dbReference>
<comment type="subcellular location">
    <subcellularLocation>
        <location evidence="1">Cell outer membrane</location>
    </subcellularLocation>
</comment>
<protein>
    <submittedName>
        <fullName evidence="8">Starch-binding associating with outer membrane</fullName>
    </submittedName>
</protein>
<dbReference type="RefSeq" id="WP_079470943.1">
    <property type="nucleotide sequence ID" value="NZ_FUZZ01000002.1"/>
</dbReference>
<sequence>MKRFIYAWASLILLLVACNDKFLERLPLANISDADYWKSPNDLKLYVNNFYNQDALLPSRRAWGAGPYTIDAGDGSETNIGINYNRRMNGEATVPSSGGGWSADDWAVLRNINYFMDHYKKVNAPWDKVKEYVGEALFFRALFYFDKLKKFGDLPRSSTTLSPASDQLYAGRLPRNQVVDSILLDLDNAINYLPVRGGGSWTGHVTKEVALALQARIALYEGTWEKYHGQKGTPFKVAGSNGTKFIQKAAAAAGELIRMSETNGFPALDNIGVQDGYWMLFNRKDYAASKEVLLWHKYSVADQVTHTWTRYSVNGAGMGLSKSMVDSYLCLDGLPIASSPLYAGDRTLKDVVTNRDPRLNQTIWVDDGKHVKWYETKLFFTTPTFEINGANNTSTGYQVYKGHTGDYTEFNASQSTQGYIYIRYAEILLAYAEAQAELGTISQSDIDKTVNALRKRVGMSNGLLQLANIPSDPNREFPTLSPILNEIRRERKIELAAEWFRIDDIFRWAAADELLVGKRPLGAYRKQWENYPGATADFLRALATVPVNAQGYIDPYKTYGAMDQGYRFNLKRDYLLPIPTNETTLNPKLGQNPGW</sequence>
<evidence type="ECO:0000256" key="5">
    <source>
        <dbReference type="ARBA" id="ARBA00023237"/>
    </source>
</evidence>
<dbReference type="GO" id="GO:0009279">
    <property type="term" value="C:cell outer membrane"/>
    <property type="evidence" value="ECO:0007669"/>
    <property type="project" value="UniProtKB-SubCell"/>
</dbReference>
<evidence type="ECO:0000256" key="2">
    <source>
        <dbReference type="ARBA" id="ARBA00006275"/>
    </source>
</evidence>
<evidence type="ECO:0000256" key="1">
    <source>
        <dbReference type="ARBA" id="ARBA00004442"/>
    </source>
</evidence>
<evidence type="ECO:0000259" key="7">
    <source>
        <dbReference type="Pfam" id="PF14322"/>
    </source>
</evidence>
<keyword evidence="3" id="KW-0732">Signal</keyword>